<reference evidence="5" key="1">
    <citation type="journal article" date="2019" name="Int. J. Syst. Evol. Microbiol.">
        <title>The Global Catalogue of Microorganisms (GCM) 10K type strain sequencing project: providing services to taxonomists for standard genome sequencing and annotation.</title>
        <authorList>
            <consortium name="The Broad Institute Genomics Platform"/>
            <consortium name="The Broad Institute Genome Sequencing Center for Infectious Disease"/>
            <person name="Wu L."/>
            <person name="Ma J."/>
        </authorList>
    </citation>
    <scope>NUCLEOTIDE SEQUENCE [LARGE SCALE GENOMIC DNA]</scope>
    <source>
        <strain evidence="5">KCTC 52344</strain>
    </source>
</reference>
<name>A0ABW5JD02_9BACT</name>
<dbReference type="Gene3D" id="2.70.70.10">
    <property type="entry name" value="Glucose Permease (Domain IIA)"/>
    <property type="match status" value="1"/>
</dbReference>
<proteinExistence type="predicted"/>
<dbReference type="Gene3D" id="3.10.350.10">
    <property type="entry name" value="LysM domain"/>
    <property type="match status" value="1"/>
</dbReference>
<comment type="caution">
    <text evidence="4">The sequence shown here is derived from an EMBL/GenBank/DDBJ whole genome shotgun (WGS) entry which is preliminary data.</text>
</comment>
<evidence type="ECO:0000313" key="4">
    <source>
        <dbReference type="EMBL" id="MFD2522636.1"/>
    </source>
</evidence>
<evidence type="ECO:0000259" key="3">
    <source>
        <dbReference type="PROSITE" id="PS51782"/>
    </source>
</evidence>
<feature type="region of interest" description="Disordered" evidence="1">
    <location>
        <begin position="28"/>
        <end position="58"/>
    </location>
</feature>
<protein>
    <submittedName>
        <fullName evidence="4">Peptidoglycan DD-metalloendopeptidase family protein</fullName>
    </submittedName>
</protein>
<feature type="compositionally biased region" description="Basic and acidic residues" evidence="1">
    <location>
        <begin position="40"/>
        <end position="58"/>
    </location>
</feature>
<dbReference type="Proteomes" id="UP001597510">
    <property type="component" value="Unassembled WGS sequence"/>
</dbReference>
<organism evidence="4 5">
    <name type="scientific">Emticicia soli</name>
    <dbReference type="NCBI Taxonomy" id="2027878"/>
    <lineage>
        <taxon>Bacteria</taxon>
        <taxon>Pseudomonadati</taxon>
        <taxon>Bacteroidota</taxon>
        <taxon>Cytophagia</taxon>
        <taxon>Cytophagales</taxon>
        <taxon>Leadbetterellaceae</taxon>
        <taxon>Emticicia</taxon>
    </lineage>
</organism>
<dbReference type="InterPro" id="IPR011055">
    <property type="entry name" value="Dup_hybrid_motif"/>
</dbReference>
<dbReference type="Pfam" id="PF01476">
    <property type="entry name" value="LysM"/>
    <property type="match status" value="1"/>
</dbReference>
<evidence type="ECO:0000313" key="5">
    <source>
        <dbReference type="Proteomes" id="UP001597510"/>
    </source>
</evidence>
<dbReference type="InterPro" id="IPR050570">
    <property type="entry name" value="Cell_wall_metabolism_enzyme"/>
</dbReference>
<dbReference type="SUPFAM" id="SSF54106">
    <property type="entry name" value="LysM domain"/>
    <property type="match status" value="1"/>
</dbReference>
<feature type="domain" description="LysM" evidence="3">
    <location>
        <begin position="327"/>
        <end position="371"/>
    </location>
</feature>
<accession>A0ABW5JD02</accession>
<feature type="chain" id="PRO_5047069978" evidence="2">
    <location>
        <begin position="23"/>
        <end position="372"/>
    </location>
</feature>
<keyword evidence="5" id="KW-1185">Reference proteome</keyword>
<feature type="signal peptide" evidence="2">
    <location>
        <begin position="1"/>
        <end position="22"/>
    </location>
</feature>
<dbReference type="PANTHER" id="PTHR21666">
    <property type="entry name" value="PEPTIDASE-RELATED"/>
    <property type="match status" value="1"/>
</dbReference>
<dbReference type="InterPro" id="IPR018392">
    <property type="entry name" value="LysM"/>
</dbReference>
<dbReference type="InterPro" id="IPR036779">
    <property type="entry name" value="LysM_dom_sf"/>
</dbReference>
<dbReference type="PANTHER" id="PTHR21666:SF270">
    <property type="entry name" value="MUREIN HYDROLASE ACTIVATOR ENVC"/>
    <property type="match status" value="1"/>
</dbReference>
<gene>
    <name evidence="4" type="ORF">ACFSR2_17190</name>
</gene>
<evidence type="ECO:0000256" key="2">
    <source>
        <dbReference type="SAM" id="SignalP"/>
    </source>
</evidence>
<dbReference type="RefSeq" id="WP_340237657.1">
    <property type="nucleotide sequence ID" value="NZ_JBBEWC010000008.1"/>
</dbReference>
<dbReference type="CDD" id="cd12797">
    <property type="entry name" value="M23_peptidase"/>
    <property type="match status" value="1"/>
</dbReference>
<dbReference type="EMBL" id="JBHULC010000021">
    <property type="protein sequence ID" value="MFD2522636.1"/>
    <property type="molecule type" value="Genomic_DNA"/>
</dbReference>
<dbReference type="InterPro" id="IPR016047">
    <property type="entry name" value="M23ase_b-sheet_dom"/>
</dbReference>
<dbReference type="CDD" id="cd00118">
    <property type="entry name" value="LysM"/>
    <property type="match status" value="1"/>
</dbReference>
<dbReference type="SMART" id="SM00257">
    <property type="entry name" value="LysM"/>
    <property type="match status" value="1"/>
</dbReference>
<dbReference type="PROSITE" id="PS51782">
    <property type="entry name" value="LYSM"/>
    <property type="match status" value="1"/>
</dbReference>
<sequence>MRKALFTIIASLYLLSIANVQAQRERGVRLNKPNIPSNQKDSKNKNNKPQKQDDEFSFEEEPKLRFINDFDAAKGSKSSNLKIEPIKELNAAVHEDTSSIDEGEIQIVEIEEEAQFAGSDDMVKIASYFSVWNTSVIDPYGIDAKDYEEVVPIQLYDISQGRYWSGPMAKGVTNSQFGWRWRRWHTGIDLDLDTGEPIYAAFDGIIRVSGVHGGYGRCVVVRHYNGLETLYGHLSKINFEANTVVKAGDEIGKGGSTGRSSGPHLHFETRYEGNPFDPKNIFTFNPEKIEINSAEFTMTSRVYDYLRGGTSKGDFEFDEPQAITRKQWIRVRSGDTLSEIADRFNTTASNIAKMNRIRTTTKLRPGYRLRVK</sequence>
<dbReference type="SUPFAM" id="SSF51261">
    <property type="entry name" value="Duplicated hybrid motif"/>
    <property type="match status" value="1"/>
</dbReference>
<keyword evidence="2" id="KW-0732">Signal</keyword>
<dbReference type="Pfam" id="PF01551">
    <property type="entry name" value="Peptidase_M23"/>
    <property type="match status" value="1"/>
</dbReference>
<evidence type="ECO:0000256" key="1">
    <source>
        <dbReference type="SAM" id="MobiDB-lite"/>
    </source>
</evidence>